<keyword evidence="2" id="KW-1185">Reference proteome</keyword>
<accession>A0ABV5VM12</accession>
<evidence type="ECO:0000313" key="1">
    <source>
        <dbReference type="EMBL" id="MFB9738866.1"/>
    </source>
</evidence>
<comment type="caution">
    <text evidence="1">The sequence shown here is derived from an EMBL/GenBank/DDBJ whole genome shotgun (WGS) entry which is preliminary data.</text>
</comment>
<sequence length="77" mass="8354">MASGLEQVRPRCPKALMRADTWRPERWLPAGAQPSGAEVTLAQLRLPGVTVEDAERESLRLRCERTAGTSGASPRPG</sequence>
<dbReference type="RefSeq" id="WP_356761126.1">
    <property type="nucleotide sequence ID" value="NZ_JBHMAR010000061.1"/>
</dbReference>
<protein>
    <submittedName>
        <fullName evidence="1">Uncharacterized protein</fullName>
    </submittedName>
</protein>
<evidence type="ECO:0000313" key="2">
    <source>
        <dbReference type="Proteomes" id="UP001589703"/>
    </source>
</evidence>
<name>A0ABV5VM12_9ACTN</name>
<gene>
    <name evidence="1" type="ORF">ACFFRO_27730</name>
</gene>
<dbReference type="EMBL" id="JBHMAR010000061">
    <property type="protein sequence ID" value="MFB9738866.1"/>
    <property type="molecule type" value="Genomic_DNA"/>
</dbReference>
<reference evidence="1 2" key="1">
    <citation type="submission" date="2024-09" db="EMBL/GenBank/DDBJ databases">
        <authorList>
            <person name="Sun Q."/>
            <person name="Mori K."/>
        </authorList>
    </citation>
    <scope>NUCLEOTIDE SEQUENCE [LARGE SCALE GENOMIC DNA]</scope>
    <source>
        <strain evidence="1 2">JCM 10918</strain>
    </source>
</reference>
<organism evidence="1 2">
    <name type="scientific">Streptomyces thermocoprophilus</name>
    <dbReference type="NCBI Taxonomy" id="78356"/>
    <lineage>
        <taxon>Bacteria</taxon>
        <taxon>Bacillati</taxon>
        <taxon>Actinomycetota</taxon>
        <taxon>Actinomycetes</taxon>
        <taxon>Kitasatosporales</taxon>
        <taxon>Streptomycetaceae</taxon>
        <taxon>Streptomyces</taxon>
    </lineage>
</organism>
<dbReference type="Proteomes" id="UP001589703">
    <property type="component" value="Unassembled WGS sequence"/>
</dbReference>
<proteinExistence type="predicted"/>